<reference evidence="7" key="1">
    <citation type="submission" date="2018-11" db="EMBL/GenBank/DDBJ databases">
        <title>Genome sequencing of a novel mesophilic and cellulolytic organism within the genus Hungateiclostridium.</title>
        <authorList>
            <person name="Rettenmaier R."/>
            <person name="Liebl W."/>
            <person name="Zverlov V."/>
        </authorList>
    </citation>
    <scope>NUCLEOTIDE SEQUENCE [LARGE SCALE GENOMIC DNA]</scope>
    <source>
        <strain evidence="7">N2K1</strain>
    </source>
</reference>
<dbReference type="GO" id="GO:0005524">
    <property type="term" value="F:ATP binding"/>
    <property type="evidence" value="ECO:0007669"/>
    <property type="project" value="UniProtKB-UniRule"/>
</dbReference>
<proteinExistence type="predicted"/>
<dbReference type="InterPro" id="IPR011761">
    <property type="entry name" value="ATP-grasp"/>
</dbReference>
<dbReference type="Pfam" id="PF18105">
    <property type="entry name" value="PGM1_C"/>
    <property type="match status" value="1"/>
</dbReference>
<dbReference type="Proteomes" id="UP000289166">
    <property type="component" value="Unassembled WGS sequence"/>
</dbReference>
<evidence type="ECO:0000256" key="3">
    <source>
        <dbReference type="ARBA" id="ARBA00022840"/>
    </source>
</evidence>
<dbReference type="GO" id="GO:0005829">
    <property type="term" value="C:cytosol"/>
    <property type="evidence" value="ECO:0007669"/>
    <property type="project" value="TreeGrafter"/>
</dbReference>
<dbReference type="Pfam" id="PF02655">
    <property type="entry name" value="ATP-grasp_3"/>
    <property type="match status" value="1"/>
</dbReference>
<comment type="caution">
    <text evidence="6">The sequence shown here is derived from an EMBL/GenBank/DDBJ whole genome shotgun (WGS) entry which is preliminary data.</text>
</comment>
<feature type="domain" description="ATP-grasp" evidence="5">
    <location>
        <begin position="165"/>
        <end position="373"/>
    </location>
</feature>
<sequence length="464" mass="53347">MKRTFDLLKYLNEDRHSQTIVWLCNIGAEKYWNETSKGFTDPYEEGIVNRMEEVNLLLCRKQDIMILREYPDKDYLEMLKRFGFSIPTILVPENSDELTPISELVLRDKKLQDKIRAISESMEKAYFMPFAITCHEEQIAKNCNLEIIGSPSSINALINDKINNRCLAEKLGFRVCEGKVCGSIDEVRKEYYRLREEPCCFNKVIIKEPHGASGKCSYIIEDERKLEPVLKMIDKLSRHKSERRWVVEGWYDKKSDVNYQLYISDEGEVDVFSITRQILRGVVYEGSQYPSDFDNAVINEYMNFGKKLGKALYEMGYKGIAGVDSIITDEGIIPVVEINGRLVVSTYTSILAQIMGDVKTRVKYYNVVSANLLNYKYMCEMLSKEGLLYDKDKKEGIILCTSGTLPQKKFYDSSKYIGRIIALIVSSKWETVKSLICALDKLILHCSKEDLGDEVKTVGNKIAE</sequence>
<evidence type="ECO:0000256" key="1">
    <source>
        <dbReference type="ARBA" id="ARBA00022598"/>
    </source>
</evidence>
<dbReference type="GO" id="GO:0016874">
    <property type="term" value="F:ligase activity"/>
    <property type="evidence" value="ECO:0007669"/>
    <property type="project" value="UniProtKB-KW"/>
</dbReference>
<evidence type="ECO:0000313" key="7">
    <source>
        <dbReference type="Proteomes" id="UP000289166"/>
    </source>
</evidence>
<dbReference type="PROSITE" id="PS50975">
    <property type="entry name" value="ATP_GRASP"/>
    <property type="match status" value="1"/>
</dbReference>
<organism evidence="6 7">
    <name type="scientific">Acetivibrio mesophilus</name>
    <dbReference type="NCBI Taxonomy" id="2487273"/>
    <lineage>
        <taxon>Bacteria</taxon>
        <taxon>Bacillati</taxon>
        <taxon>Bacillota</taxon>
        <taxon>Clostridia</taxon>
        <taxon>Eubacteriales</taxon>
        <taxon>Oscillospiraceae</taxon>
        <taxon>Acetivibrio</taxon>
    </lineage>
</organism>
<dbReference type="InterPro" id="IPR041356">
    <property type="entry name" value="PGM1_C"/>
</dbReference>
<dbReference type="Gene3D" id="3.30.470.20">
    <property type="entry name" value="ATP-grasp fold, B domain"/>
    <property type="match status" value="1"/>
</dbReference>
<dbReference type="EMBL" id="RLII01000017">
    <property type="protein sequence ID" value="RXE58516.1"/>
    <property type="molecule type" value="Genomic_DNA"/>
</dbReference>
<gene>
    <name evidence="6" type="ORF">EFD62_12090</name>
</gene>
<dbReference type="GO" id="GO:0046872">
    <property type="term" value="F:metal ion binding"/>
    <property type="evidence" value="ECO:0007669"/>
    <property type="project" value="InterPro"/>
</dbReference>
<dbReference type="InterPro" id="IPR003806">
    <property type="entry name" value="ATP-grasp_PylC-type"/>
</dbReference>
<keyword evidence="7" id="KW-1185">Reference proteome</keyword>
<keyword evidence="3 4" id="KW-0067">ATP-binding</keyword>
<evidence type="ECO:0000256" key="4">
    <source>
        <dbReference type="PROSITE-ProRule" id="PRU00409"/>
    </source>
</evidence>
<dbReference type="SUPFAM" id="SSF56059">
    <property type="entry name" value="Glutathione synthetase ATP-binding domain-like"/>
    <property type="match status" value="1"/>
</dbReference>
<name>A0A4Q0I2S7_9FIRM</name>
<keyword evidence="1" id="KW-0436">Ligase</keyword>
<dbReference type="PANTHER" id="PTHR43055:SF1">
    <property type="entry name" value="FORMATE-DEPENDENT PHOSPHORIBOSYLGLYCINAMIDE FORMYLTRANSFERASE"/>
    <property type="match status" value="1"/>
</dbReference>
<evidence type="ECO:0000313" key="6">
    <source>
        <dbReference type="EMBL" id="RXE58516.1"/>
    </source>
</evidence>
<dbReference type="AlphaFoldDB" id="A0A4Q0I2S7"/>
<dbReference type="OrthoDB" id="20966at2"/>
<dbReference type="Pfam" id="PF18604">
    <property type="entry name" value="PreAtp-grasp"/>
    <property type="match status" value="1"/>
</dbReference>
<dbReference type="PANTHER" id="PTHR43055">
    <property type="entry name" value="FORMATE-DEPENDENT PHOSPHORIBOSYLGLYCINAMIDE FORMYLTRANSFERASE"/>
    <property type="match status" value="1"/>
</dbReference>
<evidence type="ECO:0000259" key="5">
    <source>
        <dbReference type="PROSITE" id="PS50975"/>
    </source>
</evidence>
<dbReference type="RefSeq" id="WP_069195287.1">
    <property type="nucleotide sequence ID" value="NZ_RLII01000017.1"/>
</dbReference>
<protein>
    <submittedName>
        <fullName evidence="6">ATP-grasp domain-containing protein</fullName>
    </submittedName>
</protein>
<dbReference type="InterPro" id="IPR040754">
    <property type="entry name" value="PreAtp-grasp"/>
</dbReference>
<accession>A0A4Q0I2S7</accession>
<evidence type="ECO:0000256" key="2">
    <source>
        <dbReference type="ARBA" id="ARBA00022741"/>
    </source>
</evidence>
<keyword evidence="2 4" id="KW-0547">Nucleotide-binding</keyword>